<feature type="region of interest" description="Disordered" evidence="1">
    <location>
        <begin position="154"/>
        <end position="174"/>
    </location>
</feature>
<feature type="compositionally biased region" description="Basic and acidic residues" evidence="1">
    <location>
        <begin position="45"/>
        <end position="61"/>
    </location>
</feature>
<feature type="compositionally biased region" description="Low complexity" evidence="1">
    <location>
        <begin position="84"/>
        <end position="97"/>
    </location>
</feature>
<feature type="chain" id="PRO_5038493161" evidence="2">
    <location>
        <begin position="23"/>
        <end position="191"/>
    </location>
</feature>
<dbReference type="AlphaFoldDB" id="A0A380H9D6"/>
<feature type="signal peptide" evidence="2">
    <location>
        <begin position="1"/>
        <end position="22"/>
    </location>
</feature>
<feature type="compositionally biased region" description="Basic and acidic residues" evidence="1">
    <location>
        <begin position="23"/>
        <end position="37"/>
    </location>
</feature>
<organism evidence="3 4">
    <name type="scientific">Staphylococcus saccharolyticus</name>
    <dbReference type="NCBI Taxonomy" id="33028"/>
    <lineage>
        <taxon>Bacteria</taxon>
        <taxon>Bacillati</taxon>
        <taxon>Bacillota</taxon>
        <taxon>Bacilli</taxon>
        <taxon>Bacillales</taxon>
        <taxon>Staphylococcaceae</taxon>
        <taxon>Staphylococcus</taxon>
    </lineage>
</organism>
<reference evidence="3 4" key="1">
    <citation type="submission" date="2018-06" db="EMBL/GenBank/DDBJ databases">
        <authorList>
            <consortium name="Pathogen Informatics"/>
            <person name="Doyle S."/>
        </authorList>
    </citation>
    <scope>NUCLEOTIDE SEQUENCE [LARGE SCALE GENOMIC DNA]</scope>
    <source>
        <strain evidence="3 4">NCTC11807</strain>
    </source>
</reference>
<evidence type="ECO:0000256" key="1">
    <source>
        <dbReference type="SAM" id="MobiDB-lite"/>
    </source>
</evidence>
<sequence>MKKVLYLFICSFLILTACSNHNDSSKDNHKKNTESTSHHKKTHKQSKDKNKTIKNEKDSAKKKNTLNQLDSNDNSDRVSGEKVQQNIKNNPANNKQNTEQQSYNQSIGYTQSSNNEKHQQTSQEQNGNIKFPMNSEIPNQYITGDVAKALDKKTKIEQQASKDNEKGIISDAESIRRQKEASQIFNNAIEQ</sequence>
<dbReference type="Proteomes" id="UP000255425">
    <property type="component" value="Unassembled WGS sequence"/>
</dbReference>
<evidence type="ECO:0000256" key="2">
    <source>
        <dbReference type="SAM" id="SignalP"/>
    </source>
</evidence>
<proteinExistence type="predicted"/>
<feature type="compositionally biased region" description="Polar residues" evidence="1">
    <location>
        <begin position="98"/>
        <end position="128"/>
    </location>
</feature>
<evidence type="ECO:0000313" key="3">
    <source>
        <dbReference type="EMBL" id="SUM73471.1"/>
    </source>
</evidence>
<keyword evidence="2" id="KW-0732">Signal</keyword>
<protein>
    <submittedName>
        <fullName evidence="3">Putative lipoprotein</fullName>
    </submittedName>
</protein>
<dbReference type="EMBL" id="UHDZ01000001">
    <property type="protein sequence ID" value="SUM73471.1"/>
    <property type="molecule type" value="Genomic_DNA"/>
</dbReference>
<accession>A0A380H9D6</accession>
<keyword evidence="3" id="KW-0449">Lipoprotein</keyword>
<feature type="region of interest" description="Disordered" evidence="1">
    <location>
        <begin position="20"/>
        <end position="136"/>
    </location>
</feature>
<evidence type="ECO:0000313" key="4">
    <source>
        <dbReference type="Proteomes" id="UP000255425"/>
    </source>
</evidence>
<dbReference type="RefSeq" id="WP_165417903.1">
    <property type="nucleotide sequence ID" value="NZ_CP066042.1"/>
</dbReference>
<dbReference type="PROSITE" id="PS51257">
    <property type="entry name" value="PROKAR_LIPOPROTEIN"/>
    <property type="match status" value="1"/>
</dbReference>
<keyword evidence="4" id="KW-1185">Reference proteome</keyword>
<dbReference type="GeneID" id="63935883"/>
<name>A0A380H9D6_9STAP</name>
<gene>
    <name evidence="3" type="ORF">NCTC11807_02168</name>
</gene>